<name>A0A177ANB8_9BILA</name>
<gene>
    <name evidence="1" type="ORF">A3Q56_08756</name>
</gene>
<evidence type="ECO:0000313" key="2">
    <source>
        <dbReference type="Proteomes" id="UP000078046"/>
    </source>
</evidence>
<dbReference type="EMBL" id="LWCA01003316">
    <property type="protein sequence ID" value="OAF63535.1"/>
    <property type="molecule type" value="Genomic_DNA"/>
</dbReference>
<evidence type="ECO:0000313" key="1">
    <source>
        <dbReference type="EMBL" id="OAF63535.1"/>
    </source>
</evidence>
<comment type="caution">
    <text evidence="1">The sequence shown here is derived from an EMBL/GenBank/DDBJ whole genome shotgun (WGS) entry which is preliminary data.</text>
</comment>
<accession>A0A177ANB8</accession>
<dbReference type="AlphaFoldDB" id="A0A177ANB8"/>
<dbReference type="Proteomes" id="UP000078046">
    <property type="component" value="Unassembled WGS sequence"/>
</dbReference>
<protein>
    <submittedName>
        <fullName evidence="1">Uncharacterized protein</fullName>
    </submittedName>
</protein>
<organism evidence="1 2">
    <name type="scientific">Intoshia linei</name>
    <dbReference type="NCBI Taxonomy" id="1819745"/>
    <lineage>
        <taxon>Eukaryota</taxon>
        <taxon>Metazoa</taxon>
        <taxon>Spiralia</taxon>
        <taxon>Lophotrochozoa</taxon>
        <taxon>Mesozoa</taxon>
        <taxon>Orthonectida</taxon>
        <taxon>Rhopaluridae</taxon>
        <taxon>Intoshia</taxon>
    </lineage>
</organism>
<sequence length="27" mass="3148">MPINVNSPENKLKRVDYVNSLLFVRSN</sequence>
<proteinExistence type="predicted"/>
<keyword evidence="2" id="KW-1185">Reference proteome</keyword>
<reference evidence="1 2" key="1">
    <citation type="submission" date="2016-04" db="EMBL/GenBank/DDBJ databases">
        <title>The genome of Intoshia linei affirms orthonectids as highly simplified spiralians.</title>
        <authorList>
            <person name="Mikhailov K.V."/>
            <person name="Slusarev G.S."/>
            <person name="Nikitin M.A."/>
            <person name="Logacheva M.D."/>
            <person name="Penin A."/>
            <person name="Aleoshin V."/>
            <person name="Panchin Y.V."/>
        </authorList>
    </citation>
    <scope>NUCLEOTIDE SEQUENCE [LARGE SCALE GENOMIC DNA]</scope>
    <source>
        <strain evidence="1">Intl2013</strain>
        <tissue evidence="1">Whole animal</tissue>
    </source>
</reference>
<feature type="non-terminal residue" evidence="1">
    <location>
        <position position="27"/>
    </location>
</feature>